<dbReference type="GO" id="GO:0006606">
    <property type="term" value="P:protein import into nucleus"/>
    <property type="evidence" value="ECO:0007669"/>
    <property type="project" value="TreeGrafter"/>
</dbReference>
<dbReference type="Proteomes" id="UP001152885">
    <property type="component" value="Unassembled WGS sequence"/>
</dbReference>
<evidence type="ECO:0000256" key="2">
    <source>
        <dbReference type="ARBA" id="ARBA00022448"/>
    </source>
</evidence>
<keyword evidence="3" id="KW-0509">mRNA transport</keyword>
<feature type="coiled-coil region" evidence="8">
    <location>
        <begin position="610"/>
        <end position="637"/>
    </location>
</feature>
<dbReference type="PANTHER" id="PTHR13257:SF0">
    <property type="entry name" value="NUCLEAR PORE COMPLEX PROTEIN NUP88"/>
    <property type="match status" value="1"/>
</dbReference>
<gene>
    <name evidence="9" type="ORF">CANVERA_P5253</name>
</gene>
<dbReference type="EMBL" id="CANTUO010000007">
    <property type="protein sequence ID" value="CAI5760745.1"/>
    <property type="molecule type" value="Genomic_DNA"/>
</dbReference>
<comment type="subcellular location">
    <subcellularLocation>
        <location evidence="1">Nucleus</location>
        <location evidence="1">Nuclear pore complex</location>
    </subcellularLocation>
</comment>
<evidence type="ECO:0000256" key="8">
    <source>
        <dbReference type="SAM" id="Coils"/>
    </source>
</evidence>
<dbReference type="GO" id="GO:0017056">
    <property type="term" value="F:structural constituent of nuclear pore"/>
    <property type="evidence" value="ECO:0007669"/>
    <property type="project" value="InterPro"/>
</dbReference>
<dbReference type="OrthoDB" id="341482at2759"/>
<proteinExistence type="predicted"/>
<dbReference type="InterPro" id="IPR037700">
    <property type="entry name" value="NUP88/NUP82"/>
</dbReference>
<evidence type="ECO:0000313" key="9">
    <source>
        <dbReference type="EMBL" id="CAI5760745.1"/>
    </source>
</evidence>
<comment type="caution">
    <text evidence="9">The sequence shown here is derived from an EMBL/GenBank/DDBJ whole genome shotgun (WGS) entry which is preliminary data.</text>
</comment>
<keyword evidence="6" id="KW-0906">Nuclear pore complex</keyword>
<evidence type="ECO:0000256" key="6">
    <source>
        <dbReference type="ARBA" id="ARBA00023132"/>
    </source>
</evidence>
<dbReference type="GO" id="GO:0000055">
    <property type="term" value="P:ribosomal large subunit export from nucleus"/>
    <property type="evidence" value="ECO:0007669"/>
    <property type="project" value="InterPro"/>
</dbReference>
<keyword evidence="4" id="KW-0653">Protein transport</keyword>
<dbReference type="PANTHER" id="PTHR13257">
    <property type="entry name" value="NUCLEOPORIN NUP84-RELATED"/>
    <property type="match status" value="1"/>
</dbReference>
<keyword evidence="10" id="KW-1185">Reference proteome</keyword>
<evidence type="ECO:0000256" key="1">
    <source>
        <dbReference type="ARBA" id="ARBA00004567"/>
    </source>
</evidence>
<dbReference type="GO" id="GO:0000056">
    <property type="term" value="P:ribosomal small subunit export from nucleus"/>
    <property type="evidence" value="ECO:0007669"/>
    <property type="project" value="InterPro"/>
</dbReference>
<keyword evidence="8" id="KW-0175">Coiled coil</keyword>
<evidence type="ECO:0000256" key="3">
    <source>
        <dbReference type="ARBA" id="ARBA00022816"/>
    </source>
</evidence>
<evidence type="ECO:0000313" key="10">
    <source>
        <dbReference type="Proteomes" id="UP001152885"/>
    </source>
</evidence>
<sequence length="740" mass="84003">MNTDSFIKQITSQSLFNLFSHNKLTNSIQQLNKLIIRNNQDLFFVSNNVVRCCQINPYTINYKLVNINASNSGYYEIHSILLNQTGNLLAIIGSSQIDIVNLPNNLKIDGSIYVNNSSYKITNIKGEIKKVIWQSIAQNDCILVVLNDQNQISVFDISKSLNIPQLEVNLTNRLQGNITSITFGSSKNLIGGLTLYISTDQGVIYSIFPFIAKSTKIATTESAIDIALDDTKSIMSLIQDKFPTNLVDIASSPINKAVLKQFDYFQFLKSQINKGITYKEVRNFNKPYELSVVEQSLNGYHDISIQGPLVSSFKIDDLTSIYDNEQVTLLVSIGENSTINYYAQLNPLLMKFKSMEEQLTTTTKKSYVKPRKGFGFIDPPDTLTEQKQFWDTDLAILDILQSDKLDISPTSTSYFQKLNDEKMAMIIDNKFILMDLEWCKNLVESLESEPTLEISTNYDIASSGNEVIKGSGYIKDEITSTGEYLIILRDKEIDDLEVITISSTQIEPEIKLITDIPERKQIKSVSISKPFEEIESELEKLKNLKLEGSGELDGSIKSLETLNKLSNDTKKVLSSYTIYGIKLQSRISSQLELLKLQIDNISNIKSKNFNTEQQKNITQINEKQDKLNKKLESLQEKIYKSLVKINSNRSLPLSKSEKSWISEMNEMIEEIIKDDNSLTKRVENLVNQVKIIKDNNVEIDELEAIKLDKRLSKIVNWLKLEDDSIINLKTSVKNLTTKVN</sequence>
<evidence type="ECO:0000256" key="4">
    <source>
        <dbReference type="ARBA" id="ARBA00022927"/>
    </source>
</evidence>
<organism evidence="9 10">
    <name type="scientific">Candida verbasci</name>
    <dbReference type="NCBI Taxonomy" id="1227364"/>
    <lineage>
        <taxon>Eukaryota</taxon>
        <taxon>Fungi</taxon>
        <taxon>Dikarya</taxon>
        <taxon>Ascomycota</taxon>
        <taxon>Saccharomycotina</taxon>
        <taxon>Pichiomycetes</taxon>
        <taxon>Debaryomycetaceae</taxon>
        <taxon>Candida/Lodderomyces clade</taxon>
        <taxon>Candida</taxon>
    </lineage>
</organism>
<dbReference type="GO" id="GO:0006406">
    <property type="term" value="P:mRNA export from nucleus"/>
    <property type="evidence" value="ECO:0007669"/>
    <property type="project" value="TreeGrafter"/>
</dbReference>
<reference evidence="9" key="1">
    <citation type="submission" date="2022-12" db="EMBL/GenBank/DDBJ databases">
        <authorList>
            <person name="Brejova B."/>
        </authorList>
    </citation>
    <scope>NUCLEOTIDE SEQUENCE</scope>
</reference>
<protein>
    <submittedName>
        <fullName evidence="9">Uncharacterized protein</fullName>
    </submittedName>
</protein>
<keyword evidence="2" id="KW-0813">Transport</keyword>
<keyword evidence="5" id="KW-0811">Translocation</keyword>
<dbReference type="AlphaFoldDB" id="A0A9W4XCN9"/>
<evidence type="ECO:0000256" key="5">
    <source>
        <dbReference type="ARBA" id="ARBA00023010"/>
    </source>
</evidence>
<dbReference type="GO" id="GO:0005643">
    <property type="term" value="C:nuclear pore"/>
    <property type="evidence" value="ECO:0007669"/>
    <property type="project" value="UniProtKB-SubCell"/>
</dbReference>
<accession>A0A9W4XCN9</accession>
<name>A0A9W4XCN9_9ASCO</name>
<keyword evidence="7" id="KW-0539">Nucleus</keyword>
<evidence type="ECO:0000256" key="7">
    <source>
        <dbReference type="ARBA" id="ARBA00023242"/>
    </source>
</evidence>